<protein>
    <recommendedName>
        <fullName evidence="2">site-specific DNA-methyltransferase (adenine-specific)</fullName>
        <ecNumber evidence="2">2.1.1.72</ecNumber>
    </recommendedName>
</protein>
<evidence type="ECO:0000259" key="7">
    <source>
        <dbReference type="Pfam" id="PF01555"/>
    </source>
</evidence>
<comment type="caution">
    <text evidence="8">The sequence shown here is derived from an EMBL/GenBank/DDBJ whole genome shotgun (WGS) entry which is preliminary data.</text>
</comment>
<comment type="catalytic activity">
    <reaction evidence="6">
        <text>a 2'-deoxyadenosine in DNA + S-adenosyl-L-methionine = an N(6)-methyl-2'-deoxyadenosine in DNA + S-adenosyl-L-homocysteine + H(+)</text>
        <dbReference type="Rhea" id="RHEA:15197"/>
        <dbReference type="Rhea" id="RHEA-COMP:12418"/>
        <dbReference type="Rhea" id="RHEA-COMP:12419"/>
        <dbReference type="ChEBI" id="CHEBI:15378"/>
        <dbReference type="ChEBI" id="CHEBI:57856"/>
        <dbReference type="ChEBI" id="CHEBI:59789"/>
        <dbReference type="ChEBI" id="CHEBI:90615"/>
        <dbReference type="ChEBI" id="CHEBI:90616"/>
        <dbReference type="EC" id="2.1.1.72"/>
    </reaction>
</comment>
<keyword evidence="4 8" id="KW-0808">Transferase</keyword>
<dbReference type="InterPro" id="IPR002941">
    <property type="entry name" value="DNA_methylase_N4/N6"/>
</dbReference>
<dbReference type="EC" id="2.1.1.72" evidence="2"/>
<organism evidence="8 9">
    <name type="scientific">Hymenobacter mellowenesis</name>
    <dbReference type="NCBI Taxonomy" id="3063995"/>
    <lineage>
        <taxon>Bacteria</taxon>
        <taxon>Pseudomonadati</taxon>
        <taxon>Bacteroidota</taxon>
        <taxon>Cytophagia</taxon>
        <taxon>Cytophagales</taxon>
        <taxon>Hymenobacteraceae</taxon>
        <taxon>Hymenobacter</taxon>
    </lineage>
</organism>
<evidence type="ECO:0000256" key="2">
    <source>
        <dbReference type="ARBA" id="ARBA00011900"/>
    </source>
</evidence>
<sequence>MPTLHWIGKDKVINHHQDVPFRLLNHQYGTLADGTQTTEPTGSGNQIIHGDNLEALKALLPQYEGRVKCIYIDPPYNTGNEGWVYNDNVNDPKIKKWLSQVVGKEGEDLSRHDKWLCMMYPRLKLLHKLLAEDGAIFISIDDTELYNLKSICDEIMGGGGG</sequence>
<dbReference type="EMBL" id="JAUQSX010000011">
    <property type="protein sequence ID" value="MDO7848499.1"/>
    <property type="molecule type" value="Genomic_DNA"/>
</dbReference>
<evidence type="ECO:0000256" key="4">
    <source>
        <dbReference type="ARBA" id="ARBA00022679"/>
    </source>
</evidence>
<dbReference type="GO" id="GO:0008168">
    <property type="term" value="F:methyltransferase activity"/>
    <property type="evidence" value="ECO:0007669"/>
    <property type="project" value="UniProtKB-KW"/>
</dbReference>
<feature type="domain" description="DNA methylase N-4/N-6" evidence="7">
    <location>
        <begin position="67"/>
        <end position="157"/>
    </location>
</feature>
<accession>A0ABT9AFA2</accession>
<name>A0ABT9AFA2_9BACT</name>
<dbReference type="InterPro" id="IPR002295">
    <property type="entry name" value="N4/N6-MTase_EcoPI_Mod-like"/>
</dbReference>
<dbReference type="RefSeq" id="WP_305013177.1">
    <property type="nucleotide sequence ID" value="NZ_JAUQSX010000011.1"/>
</dbReference>
<dbReference type="GO" id="GO:0032259">
    <property type="term" value="P:methylation"/>
    <property type="evidence" value="ECO:0007669"/>
    <property type="project" value="UniProtKB-KW"/>
</dbReference>
<reference evidence="8" key="1">
    <citation type="submission" date="2023-07" db="EMBL/GenBank/DDBJ databases">
        <authorList>
            <person name="Kim M.K."/>
        </authorList>
    </citation>
    <scope>NUCLEOTIDE SEQUENCE</scope>
    <source>
        <strain evidence="8">M29</strain>
    </source>
</reference>
<comment type="similarity">
    <text evidence="1">Belongs to the N(4)/N(6)-methyltransferase family.</text>
</comment>
<evidence type="ECO:0000313" key="8">
    <source>
        <dbReference type="EMBL" id="MDO7848499.1"/>
    </source>
</evidence>
<dbReference type="InterPro" id="IPR002052">
    <property type="entry name" value="DNA_methylase_N6_adenine_CS"/>
</dbReference>
<evidence type="ECO:0000256" key="3">
    <source>
        <dbReference type="ARBA" id="ARBA00022603"/>
    </source>
</evidence>
<dbReference type="Gene3D" id="3.40.50.150">
    <property type="entry name" value="Vaccinia Virus protein VP39"/>
    <property type="match status" value="1"/>
</dbReference>
<keyword evidence="9" id="KW-1185">Reference proteome</keyword>
<keyword evidence="5" id="KW-0949">S-adenosyl-L-methionine</keyword>
<gene>
    <name evidence="8" type="ORF">Q5H92_19185</name>
</gene>
<dbReference type="Pfam" id="PF01555">
    <property type="entry name" value="N6_N4_Mtase"/>
    <property type="match status" value="1"/>
</dbReference>
<evidence type="ECO:0000256" key="5">
    <source>
        <dbReference type="ARBA" id="ARBA00022691"/>
    </source>
</evidence>
<dbReference type="SUPFAM" id="SSF53335">
    <property type="entry name" value="S-adenosyl-L-methionine-dependent methyltransferases"/>
    <property type="match status" value="1"/>
</dbReference>
<dbReference type="PRINTS" id="PR00506">
    <property type="entry name" value="D21N6MTFRASE"/>
</dbReference>
<proteinExistence type="inferred from homology"/>
<dbReference type="PROSITE" id="PS00092">
    <property type="entry name" value="N6_MTASE"/>
    <property type="match status" value="1"/>
</dbReference>
<evidence type="ECO:0000313" key="9">
    <source>
        <dbReference type="Proteomes" id="UP001167796"/>
    </source>
</evidence>
<dbReference type="Proteomes" id="UP001167796">
    <property type="component" value="Unassembled WGS sequence"/>
</dbReference>
<evidence type="ECO:0000256" key="6">
    <source>
        <dbReference type="ARBA" id="ARBA00047942"/>
    </source>
</evidence>
<dbReference type="InterPro" id="IPR029063">
    <property type="entry name" value="SAM-dependent_MTases_sf"/>
</dbReference>
<evidence type="ECO:0000256" key="1">
    <source>
        <dbReference type="ARBA" id="ARBA00006594"/>
    </source>
</evidence>
<keyword evidence="3 8" id="KW-0489">Methyltransferase</keyword>